<dbReference type="PROSITE" id="PS01175">
    <property type="entry name" value="RIBONUCLEASE_II"/>
    <property type="match status" value="1"/>
</dbReference>
<keyword evidence="12" id="KW-1185">Reference proteome</keyword>
<accession>T1IJ75</accession>
<dbReference type="EC" id="3.1.13.-" evidence="8"/>
<dbReference type="STRING" id="126957.T1IJ75"/>
<dbReference type="GO" id="GO:0010587">
    <property type="term" value="P:miRNA catabolic process"/>
    <property type="evidence" value="ECO:0007669"/>
    <property type="project" value="TreeGrafter"/>
</dbReference>
<comment type="function">
    <text evidence="8">3'-5'-exoribonuclease that specifically recognizes RNAs polyuridylated at their 3' end and mediates their degradation. Component of an exosome-independent RNA degradation pathway that mediates degradation of cytoplasmic mRNAs that have been deadenylated and subsequently uridylated at their 3'.</text>
</comment>
<dbReference type="PANTHER" id="PTHR23355:SF9">
    <property type="entry name" value="DIS3-LIKE EXONUCLEASE 2"/>
    <property type="match status" value="1"/>
</dbReference>
<dbReference type="HOGENOM" id="CLU_002333_5_2_1"/>
<evidence type="ECO:0000256" key="5">
    <source>
        <dbReference type="ARBA" id="ARBA00022839"/>
    </source>
</evidence>
<dbReference type="EnsemblMetazoa" id="SMAR000934-RA">
    <property type="protein sequence ID" value="SMAR000934-PA"/>
    <property type="gene ID" value="SMAR000934"/>
</dbReference>
<feature type="domain" description="RNB" evidence="10">
    <location>
        <begin position="596"/>
        <end position="947"/>
    </location>
</feature>
<organism evidence="11 12">
    <name type="scientific">Strigamia maritima</name>
    <name type="common">European centipede</name>
    <name type="synonym">Geophilus maritimus</name>
    <dbReference type="NCBI Taxonomy" id="126957"/>
    <lineage>
        <taxon>Eukaryota</taxon>
        <taxon>Metazoa</taxon>
        <taxon>Ecdysozoa</taxon>
        <taxon>Arthropoda</taxon>
        <taxon>Myriapoda</taxon>
        <taxon>Chilopoda</taxon>
        <taxon>Pleurostigmophora</taxon>
        <taxon>Geophilomorpha</taxon>
        <taxon>Linotaeniidae</taxon>
        <taxon>Strigamia</taxon>
    </lineage>
</organism>
<dbReference type="AlphaFoldDB" id="T1IJ75"/>
<feature type="region of interest" description="Disordered" evidence="9">
    <location>
        <begin position="1"/>
        <end position="172"/>
    </location>
</feature>
<reference evidence="11" key="2">
    <citation type="submission" date="2015-02" db="UniProtKB">
        <authorList>
            <consortium name="EnsemblMetazoa"/>
        </authorList>
    </citation>
    <scope>IDENTIFICATION</scope>
</reference>
<dbReference type="eggNOG" id="KOG2102">
    <property type="taxonomic scope" value="Eukaryota"/>
</dbReference>
<dbReference type="PANTHER" id="PTHR23355">
    <property type="entry name" value="RIBONUCLEASE"/>
    <property type="match status" value="1"/>
</dbReference>
<dbReference type="InterPro" id="IPR028591">
    <property type="entry name" value="DIS3L2"/>
</dbReference>
<keyword evidence="1 8" id="KW-0963">Cytoplasm</keyword>
<evidence type="ECO:0000256" key="7">
    <source>
        <dbReference type="ARBA" id="ARBA00022884"/>
    </source>
</evidence>
<keyword evidence="3 8" id="KW-0479">Metal-binding</keyword>
<dbReference type="FunFam" id="2.40.50.700:FF:000003">
    <property type="entry name" value="DIS3-like exonuclease 2"/>
    <property type="match status" value="1"/>
</dbReference>
<dbReference type="InterPro" id="IPR041093">
    <property type="entry name" value="Dis3l2-like_C"/>
</dbReference>
<evidence type="ECO:0000256" key="6">
    <source>
        <dbReference type="ARBA" id="ARBA00022842"/>
    </source>
</evidence>
<dbReference type="InterPro" id="IPR050180">
    <property type="entry name" value="RNR_Ribonuclease"/>
</dbReference>
<evidence type="ECO:0000256" key="8">
    <source>
        <dbReference type="HAMAP-Rule" id="MF_03045"/>
    </source>
</evidence>
<keyword evidence="7 8" id="KW-0694">RNA-binding</keyword>
<dbReference type="GO" id="GO:0046872">
    <property type="term" value="F:metal ion binding"/>
    <property type="evidence" value="ECO:0007669"/>
    <property type="project" value="UniProtKB-KW"/>
</dbReference>
<keyword evidence="8" id="KW-0464">Manganese</keyword>
<name>T1IJ75_STRMM</name>
<evidence type="ECO:0000256" key="3">
    <source>
        <dbReference type="ARBA" id="ARBA00022723"/>
    </source>
</evidence>
<dbReference type="HAMAP" id="MF_03045">
    <property type="entry name" value="DIS3L2"/>
    <property type="match status" value="1"/>
</dbReference>
<comment type="subcellular location">
    <subcellularLocation>
        <location evidence="8">Cytoplasm</location>
    </subcellularLocation>
    <subcellularLocation>
        <location evidence="8">Cytoplasm</location>
        <location evidence="8">P-body</location>
    </subcellularLocation>
</comment>
<dbReference type="SUPFAM" id="SSF50249">
    <property type="entry name" value="Nucleic acid-binding proteins"/>
    <property type="match status" value="3"/>
</dbReference>
<evidence type="ECO:0000256" key="4">
    <source>
        <dbReference type="ARBA" id="ARBA00022801"/>
    </source>
</evidence>
<comment type="cofactor">
    <cofactor evidence="8">
        <name>Mg(2+)</name>
        <dbReference type="ChEBI" id="CHEBI:18420"/>
    </cofactor>
    <cofactor evidence="8">
        <name>Mn(2+)</name>
        <dbReference type="ChEBI" id="CHEBI:29035"/>
    </cofactor>
</comment>
<evidence type="ECO:0000259" key="10">
    <source>
        <dbReference type="SMART" id="SM00955"/>
    </source>
</evidence>
<dbReference type="InterPro" id="IPR041505">
    <property type="entry name" value="Dis3_CSD2"/>
</dbReference>
<dbReference type="InterPro" id="IPR033771">
    <property type="entry name" value="Rrp44_CSD1"/>
</dbReference>
<dbReference type="Gene3D" id="2.40.50.140">
    <property type="entry name" value="Nucleic acid-binding proteins"/>
    <property type="match status" value="1"/>
</dbReference>
<dbReference type="EMBL" id="AFFK01014481">
    <property type="status" value="NOT_ANNOTATED_CDS"/>
    <property type="molecule type" value="Genomic_DNA"/>
</dbReference>
<evidence type="ECO:0000256" key="9">
    <source>
        <dbReference type="SAM" id="MobiDB-lite"/>
    </source>
</evidence>
<feature type="binding site" evidence="8">
    <location>
        <position position="617"/>
    </location>
    <ligand>
        <name>Mg(2+)</name>
        <dbReference type="ChEBI" id="CHEBI:18420"/>
    </ligand>
</feature>
<dbReference type="Pfam" id="PF00773">
    <property type="entry name" value="RNB"/>
    <property type="match status" value="1"/>
</dbReference>
<dbReference type="Gene3D" id="2.40.50.690">
    <property type="match status" value="1"/>
</dbReference>
<dbReference type="OMA" id="YCKSIAG"/>
<reference evidence="12" key="1">
    <citation type="submission" date="2011-05" db="EMBL/GenBank/DDBJ databases">
        <authorList>
            <person name="Richards S.R."/>
            <person name="Qu J."/>
            <person name="Jiang H."/>
            <person name="Jhangiani S.N."/>
            <person name="Agravi P."/>
            <person name="Goodspeed R."/>
            <person name="Gross S."/>
            <person name="Mandapat C."/>
            <person name="Jackson L."/>
            <person name="Mathew T."/>
            <person name="Pu L."/>
            <person name="Thornton R."/>
            <person name="Saada N."/>
            <person name="Wilczek-Boney K.B."/>
            <person name="Lee S."/>
            <person name="Kovar C."/>
            <person name="Wu Y."/>
            <person name="Scherer S.E."/>
            <person name="Worley K.C."/>
            <person name="Muzny D.M."/>
            <person name="Gibbs R."/>
        </authorList>
    </citation>
    <scope>NUCLEOTIDE SEQUENCE</scope>
    <source>
        <strain evidence="12">Brora</strain>
    </source>
</reference>
<dbReference type="Proteomes" id="UP000014500">
    <property type="component" value="Unassembled WGS sequence"/>
</dbReference>
<feature type="compositionally biased region" description="Basic and acidic residues" evidence="9">
    <location>
        <begin position="115"/>
        <end position="128"/>
    </location>
</feature>
<dbReference type="InterPro" id="IPR022966">
    <property type="entry name" value="RNase_II/R_CS"/>
</dbReference>
<dbReference type="GO" id="GO:0000956">
    <property type="term" value="P:nuclear-transcribed mRNA catabolic process"/>
    <property type="evidence" value="ECO:0007669"/>
    <property type="project" value="UniProtKB-UniRule"/>
</dbReference>
<dbReference type="Pfam" id="PF17216">
    <property type="entry name" value="Rrp44_CSD1"/>
    <property type="match status" value="1"/>
</dbReference>
<keyword evidence="5 8" id="KW-0269">Exonuclease</keyword>
<dbReference type="Pfam" id="PF17877">
    <property type="entry name" value="Dis3l2_C_term"/>
    <property type="match status" value="1"/>
</dbReference>
<dbReference type="Pfam" id="PF17849">
    <property type="entry name" value="OB_Dis3"/>
    <property type="match status" value="1"/>
</dbReference>
<evidence type="ECO:0000256" key="1">
    <source>
        <dbReference type="ARBA" id="ARBA00022490"/>
    </source>
</evidence>
<comment type="similarity">
    <text evidence="8">Belongs to the RNR ribonuclease family. DIS3L2 subfamily.</text>
</comment>
<dbReference type="GO" id="GO:0000932">
    <property type="term" value="C:P-body"/>
    <property type="evidence" value="ECO:0007669"/>
    <property type="project" value="UniProtKB-SubCell"/>
</dbReference>
<evidence type="ECO:0000313" key="12">
    <source>
        <dbReference type="Proteomes" id="UP000014500"/>
    </source>
</evidence>
<dbReference type="InterPro" id="IPR012340">
    <property type="entry name" value="NA-bd_OB-fold"/>
</dbReference>
<proteinExistence type="inferred from homology"/>
<dbReference type="InterPro" id="IPR001900">
    <property type="entry name" value="RNase_II/R"/>
</dbReference>
<dbReference type="GO" id="GO:0000175">
    <property type="term" value="F:3'-5'-RNA exonuclease activity"/>
    <property type="evidence" value="ECO:0007669"/>
    <property type="project" value="UniProtKB-UniRule"/>
</dbReference>
<keyword evidence="2 8" id="KW-0540">Nuclease</keyword>
<evidence type="ECO:0000313" key="11">
    <source>
        <dbReference type="EnsemblMetazoa" id="SMAR000934-PA"/>
    </source>
</evidence>
<keyword evidence="4 8" id="KW-0378">Hydrolase</keyword>
<dbReference type="Gene3D" id="2.40.50.700">
    <property type="match status" value="1"/>
</dbReference>
<sequence>MSSPARFEEGVEISGDNTANSSPTSLYTWGDQKPNTSMSKSVQKSRTRQPPNTLMVPNLIKVDRSSNSLETPSAEGSKIRDKNPPPTGTKSKNQKNHRRNKTSDSDSSKASSLDGSRKEKDFSFEDRTPSSLTGAKLPIKNSQSRPRKERSLDSSRRTTPKTPRKSPKPFEPFISLEEVQRGLKKGELIEGILRINPKNYEDAYISAPDGQMDIYIGGVLDRNRALHGDVVVVQIKPQMEWKVLSDGSKPGDLKSIPVTNNSAFQVCDTIEILSTGTKKTRRGKRGKKKRKNRPLETCTNEKAMSPILELDKSCEGLIVEPDELVQGILDGNLESKLDCVDEELEGNGGVVVAPHELSEVDDSGKEDASACSNDLMVEITELMNNNSLDQEPDGWGPPVPEPINSWCETNLQVNNSVGNSNISTENTLPSLAELQLPSSKSKMAFVEAVLKHPLAHKLLQKTAKVVYLKERKHNLVAVGHLKLMQDRNPNWALFSPQDHRLPRITIPMKECPPNFFSSAEDHAKILYIAKITEWENTGFAKGHLYRSIGEAGLIATETEAILISNNVDYSDFADNLLEALPDKLPWTIPEEELKVRRDLRKECIFTIDPETAKDLDDAVSCRELSDGTWEVGVHIADVSYFIPEGSKIDSVAAHRATSVYMVQMVVPMLPQLLCEHLCSLNPGEERLTMSVMWKITPVGDILEEWFGRSVINSCAKLSYEQAQKLIDNPDNEWKSGEMPQVQGEFNIATIASKVGQLNQLALILRKQRFDGGALCLNQVKLHFSLDSDSGLPSTFSVYEQKDSNRLIEEFMLLANMAVAHKILKSFPGKAVLRCHPPPIQHLMDEVLETFSTVGLNLDSSSAGKIQESLTHFRKDSSLISQARQLAITSLLSKPMQRALYFCAGSYECEKLYHHYALNVPLYTHFTSPIRRYADILVHRLLAAALDYTQEPLVDKRWLQRQCEHCNDKKYAAKLCQESSQEIYLGAFIKETNIREEVAMVIAVLDHSFDVLILQFGIVKRVYCDKLPLLGKHYQKQHGIPHLTLTWRADDNHPTCAQTVTIFSMVTVMLTPSNEPLKFQALLQRPFDTPGNFPPNFTVPKI</sequence>
<dbReference type="PhylomeDB" id="T1IJ75"/>
<dbReference type="GO" id="GO:0008266">
    <property type="term" value="F:poly(U) RNA binding"/>
    <property type="evidence" value="ECO:0007669"/>
    <property type="project" value="UniProtKB-ARBA"/>
</dbReference>
<protein>
    <recommendedName>
        <fullName evidence="8">DIS3-like exonuclease 2</fullName>
        <ecNumber evidence="8">3.1.13.-</ecNumber>
    </recommendedName>
</protein>
<dbReference type="GO" id="GO:1990074">
    <property type="term" value="P:polyuridylation-dependent mRNA catabolic process"/>
    <property type="evidence" value="ECO:0007669"/>
    <property type="project" value="UniProtKB-UniRule"/>
</dbReference>
<dbReference type="SMART" id="SM00955">
    <property type="entry name" value="RNB"/>
    <property type="match status" value="1"/>
</dbReference>
<evidence type="ECO:0000256" key="2">
    <source>
        <dbReference type="ARBA" id="ARBA00022722"/>
    </source>
</evidence>
<feature type="site" description="Important for catalytic activity" evidence="8">
    <location>
        <position position="616"/>
    </location>
</feature>
<feature type="compositionally biased region" description="Basic residues" evidence="9">
    <location>
        <begin position="158"/>
        <end position="167"/>
    </location>
</feature>
<feature type="compositionally biased region" description="Polar residues" evidence="9">
    <location>
        <begin position="15"/>
        <end position="52"/>
    </location>
</feature>
<feature type="binding site" evidence="8">
    <location>
        <position position="608"/>
    </location>
    <ligand>
        <name>Mg(2+)</name>
        <dbReference type="ChEBI" id="CHEBI:18420"/>
    </ligand>
</feature>
<keyword evidence="6 8" id="KW-0460">Magnesium</keyword>